<gene>
    <name evidence="2" type="primary">LOC113500822</name>
</gene>
<evidence type="ECO:0000313" key="1">
    <source>
        <dbReference type="Proteomes" id="UP000322000"/>
    </source>
</evidence>
<dbReference type="InterPro" id="IPR001888">
    <property type="entry name" value="Transposase_1"/>
</dbReference>
<dbReference type="InterPro" id="IPR036397">
    <property type="entry name" value="RNaseH_sf"/>
</dbReference>
<dbReference type="OrthoDB" id="10017160at2759"/>
<accession>A0A7E5WA01</accession>
<dbReference type="Pfam" id="PF01359">
    <property type="entry name" value="Transposase_1"/>
    <property type="match status" value="1"/>
</dbReference>
<dbReference type="RefSeq" id="XP_026737518.1">
    <property type="nucleotide sequence ID" value="XM_026881717.1"/>
</dbReference>
<keyword evidence="1" id="KW-1185">Reference proteome</keyword>
<dbReference type="GeneID" id="113500822"/>
<reference evidence="2" key="1">
    <citation type="submission" date="2025-08" db="UniProtKB">
        <authorList>
            <consortium name="RefSeq"/>
        </authorList>
    </citation>
    <scope>IDENTIFICATION</scope>
</reference>
<dbReference type="AlphaFoldDB" id="A0A7E5WA01"/>
<sequence length="279" mass="32075">MEKIEFRAVIKFLTKQGKTPQIIMEEMSSVYGDLCPGKTMIYKWHSLFKQGRDSIEDDPRSGRPIEATSSDNVEKVEKLVLEDARLKKKQIAEMTGVSSTTVLNILHDHLGMSKVCARWVPRMLTPLQKQQRVECSREFLALCSENRVEFMDRIMTGDATWVHHYEPESKQESMQWHKKGAAPPKKFKVSQSAGKIMATVFWDSEGILMIDYKDKGVNITGKYYATLLEKLKKNNQGKTKRKMVSRCVPFARQRPPSQESCCDGCLTEMWLRNFKSPSL</sequence>
<organism evidence="1 2">
    <name type="scientific">Trichoplusia ni</name>
    <name type="common">Cabbage looper</name>
    <dbReference type="NCBI Taxonomy" id="7111"/>
    <lineage>
        <taxon>Eukaryota</taxon>
        <taxon>Metazoa</taxon>
        <taxon>Ecdysozoa</taxon>
        <taxon>Arthropoda</taxon>
        <taxon>Hexapoda</taxon>
        <taxon>Insecta</taxon>
        <taxon>Pterygota</taxon>
        <taxon>Neoptera</taxon>
        <taxon>Endopterygota</taxon>
        <taxon>Lepidoptera</taxon>
        <taxon>Glossata</taxon>
        <taxon>Ditrysia</taxon>
        <taxon>Noctuoidea</taxon>
        <taxon>Noctuidae</taxon>
        <taxon>Plusiinae</taxon>
        <taxon>Trichoplusia</taxon>
    </lineage>
</organism>
<name>A0A7E5WA01_TRINI</name>
<protein>
    <submittedName>
        <fullName evidence="2">Protein GVQW3-like</fullName>
    </submittedName>
</protein>
<dbReference type="Proteomes" id="UP000322000">
    <property type="component" value="Chromosome 14"/>
</dbReference>
<dbReference type="PANTHER" id="PTHR46060:SF1">
    <property type="entry name" value="MARINER MOS1 TRANSPOSASE-LIKE PROTEIN"/>
    <property type="match status" value="1"/>
</dbReference>
<proteinExistence type="predicted"/>
<dbReference type="GO" id="GO:0003676">
    <property type="term" value="F:nucleic acid binding"/>
    <property type="evidence" value="ECO:0007669"/>
    <property type="project" value="InterPro"/>
</dbReference>
<dbReference type="PANTHER" id="PTHR46060">
    <property type="entry name" value="MARINER MOS1 TRANSPOSASE-LIKE PROTEIN"/>
    <property type="match status" value="1"/>
</dbReference>
<dbReference type="InParanoid" id="A0A7E5WA01"/>
<dbReference type="Gene3D" id="3.30.420.10">
    <property type="entry name" value="Ribonuclease H-like superfamily/Ribonuclease H"/>
    <property type="match status" value="1"/>
</dbReference>
<dbReference type="InterPro" id="IPR052709">
    <property type="entry name" value="Transposase-MT_Hybrid"/>
</dbReference>
<dbReference type="KEGG" id="tnl:113500822"/>
<evidence type="ECO:0000313" key="2">
    <source>
        <dbReference type="RefSeq" id="XP_026737518.1"/>
    </source>
</evidence>